<protein>
    <submittedName>
        <fullName evidence="3">SDR family NAD(P)-dependent oxidoreductase</fullName>
    </submittedName>
</protein>
<dbReference type="PRINTS" id="PR00080">
    <property type="entry name" value="SDRFAMILY"/>
</dbReference>
<dbReference type="InterPro" id="IPR002347">
    <property type="entry name" value="SDR_fam"/>
</dbReference>
<name>A0ABW8ZXJ5_9BURK</name>
<keyword evidence="2" id="KW-0560">Oxidoreductase</keyword>
<organism evidence="3 4">
    <name type="scientific">Paraburkholderia agricolaris</name>
    <dbReference type="NCBI Taxonomy" id="2152888"/>
    <lineage>
        <taxon>Bacteria</taxon>
        <taxon>Pseudomonadati</taxon>
        <taxon>Pseudomonadota</taxon>
        <taxon>Betaproteobacteria</taxon>
        <taxon>Burkholderiales</taxon>
        <taxon>Burkholderiaceae</taxon>
        <taxon>Paraburkholderia</taxon>
    </lineage>
</organism>
<comment type="caution">
    <text evidence="3">The sequence shown here is derived from an EMBL/GenBank/DDBJ whole genome shotgun (WGS) entry which is preliminary data.</text>
</comment>
<dbReference type="SUPFAM" id="SSF51735">
    <property type="entry name" value="NAD(P)-binding Rossmann-fold domains"/>
    <property type="match status" value="1"/>
</dbReference>
<comment type="similarity">
    <text evidence="1">Belongs to the short-chain dehydrogenases/reductases (SDR) family.</text>
</comment>
<sequence length="243" mass="26129">MLVTGGASGIGADLVTQFCAQGANVAFLDIDNTAAESLLAQLRDKGLPGACYAHCDLRDIQVLRRKIATVERQLGGIDVLVNNAARDDRHSLDSLEPDYWDESLQVNLRHQIFASQAVAKGMRTAGGGSIIMFGSVTWMRGRPGFIGYTSSKAAINGATRTMARELGGDNIRVNCVLPGLVLTQRAQDLWFSPEQVEEFVQTQALGYPLAPPDISRMVLFLAADDSRGCTGQNFIVDAGVTLN</sequence>
<dbReference type="InterPro" id="IPR036291">
    <property type="entry name" value="NAD(P)-bd_dom_sf"/>
</dbReference>
<dbReference type="Gene3D" id="3.40.50.720">
    <property type="entry name" value="NAD(P)-binding Rossmann-like Domain"/>
    <property type="match status" value="1"/>
</dbReference>
<evidence type="ECO:0000313" key="4">
    <source>
        <dbReference type="Proteomes" id="UP001629249"/>
    </source>
</evidence>
<evidence type="ECO:0000256" key="2">
    <source>
        <dbReference type="ARBA" id="ARBA00023002"/>
    </source>
</evidence>
<reference evidence="3 4" key="1">
    <citation type="journal article" date="2024" name="Chem. Sci.">
        <title>Discovery of megapolipeptins by genome mining of a Burkholderiales bacteria collection.</title>
        <authorList>
            <person name="Paulo B.S."/>
            <person name="Recchia M.J.J."/>
            <person name="Lee S."/>
            <person name="Fergusson C.H."/>
            <person name="Romanowski S.B."/>
            <person name="Hernandez A."/>
            <person name="Krull N."/>
            <person name="Liu D.Y."/>
            <person name="Cavanagh H."/>
            <person name="Bos A."/>
            <person name="Gray C.A."/>
            <person name="Murphy B.T."/>
            <person name="Linington R.G."/>
            <person name="Eustaquio A.S."/>
        </authorList>
    </citation>
    <scope>NUCLEOTIDE SEQUENCE [LARGE SCALE GENOMIC DNA]</scope>
    <source>
        <strain evidence="3 4">RL16-012-BIC-B</strain>
    </source>
</reference>
<dbReference type="RefSeq" id="WP_408332603.1">
    <property type="nucleotide sequence ID" value="NZ_JAQQFH010000030.1"/>
</dbReference>
<dbReference type="PANTHER" id="PTHR43639">
    <property type="entry name" value="OXIDOREDUCTASE, SHORT-CHAIN DEHYDROGENASE/REDUCTASE FAMILY (AFU_ORTHOLOGUE AFUA_5G02870)"/>
    <property type="match status" value="1"/>
</dbReference>
<accession>A0ABW8ZXJ5</accession>
<dbReference type="PANTHER" id="PTHR43639:SF1">
    <property type="entry name" value="SHORT-CHAIN DEHYDROGENASE_REDUCTASE FAMILY PROTEIN"/>
    <property type="match status" value="1"/>
</dbReference>
<dbReference type="EMBL" id="JAQQFN010000028">
    <property type="protein sequence ID" value="MFL9887513.1"/>
    <property type="molecule type" value="Genomic_DNA"/>
</dbReference>
<evidence type="ECO:0000313" key="3">
    <source>
        <dbReference type="EMBL" id="MFL9887513.1"/>
    </source>
</evidence>
<proteinExistence type="inferred from homology"/>
<dbReference type="CDD" id="cd05233">
    <property type="entry name" value="SDR_c"/>
    <property type="match status" value="1"/>
</dbReference>
<dbReference type="PRINTS" id="PR00081">
    <property type="entry name" value="GDHRDH"/>
</dbReference>
<evidence type="ECO:0000256" key="1">
    <source>
        <dbReference type="ARBA" id="ARBA00006484"/>
    </source>
</evidence>
<dbReference type="Pfam" id="PF13561">
    <property type="entry name" value="adh_short_C2"/>
    <property type="match status" value="1"/>
</dbReference>
<keyword evidence="4" id="KW-1185">Reference proteome</keyword>
<gene>
    <name evidence="3" type="ORF">PQR66_31080</name>
</gene>
<dbReference type="Proteomes" id="UP001629249">
    <property type="component" value="Unassembled WGS sequence"/>
</dbReference>